<evidence type="ECO:0000313" key="4">
    <source>
        <dbReference type="Proteomes" id="UP000568106"/>
    </source>
</evidence>
<dbReference type="InterPro" id="IPR002346">
    <property type="entry name" value="Mopterin_DH_FAD-bd"/>
</dbReference>
<dbReference type="InterPro" id="IPR016166">
    <property type="entry name" value="FAD-bd_PCMH"/>
</dbReference>
<dbReference type="Proteomes" id="UP000568106">
    <property type="component" value="Unassembled WGS sequence"/>
</dbReference>
<dbReference type="GO" id="GO:0071949">
    <property type="term" value="F:FAD binding"/>
    <property type="evidence" value="ECO:0007669"/>
    <property type="project" value="InterPro"/>
</dbReference>
<keyword evidence="1" id="KW-0285">Flavoprotein</keyword>
<gene>
    <name evidence="3" type="ORF">HDF09_003103</name>
</gene>
<dbReference type="InterPro" id="IPR016167">
    <property type="entry name" value="FAD-bd_PCMH_sub1"/>
</dbReference>
<keyword evidence="4" id="KW-1185">Reference proteome</keyword>
<organism evidence="3 4">
    <name type="scientific">Tunturiibacter empetritectus</name>
    <dbReference type="NCBI Taxonomy" id="3069691"/>
    <lineage>
        <taxon>Bacteria</taxon>
        <taxon>Pseudomonadati</taxon>
        <taxon>Acidobacteriota</taxon>
        <taxon>Terriglobia</taxon>
        <taxon>Terriglobales</taxon>
        <taxon>Acidobacteriaceae</taxon>
        <taxon>Tunturiibacter</taxon>
    </lineage>
</organism>
<dbReference type="InterPro" id="IPR036318">
    <property type="entry name" value="FAD-bd_PCMH-like_sf"/>
</dbReference>
<dbReference type="PANTHER" id="PTHR42659:SF1">
    <property type="entry name" value="OXIDOREDUCTASE"/>
    <property type="match status" value="1"/>
</dbReference>
<dbReference type="AlphaFoldDB" id="A0A7W8IJP1"/>
<reference evidence="3" key="1">
    <citation type="submission" date="2020-08" db="EMBL/GenBank/DDBJ databases">
        <title>Genomic Encyclopedia of Type Strains, Phase IV (KMG-V): Genome sequencing to study the core and pangenomes of soil and plant-associated prokaryotes.</title>
        <authorList>
            <person name="Whitman W."/>
        </authorList>
    </citation>
    <scope>NUCLEOTIDE SEQUENCE [LARGE SCALE GENOMIC DNA]</scope>
    <source>
        <strain evidence="3">M8UP27</strain>
    </source>
</reference>
<name>A0A7W8IJP1_9BACT</name>
<evidence type="ECO:0000259" key="2">
    <source>
        <dbReference type="PROSITE" id="PS51387"/>
    </source>
</evidence>
<keyword evidence="1" id="KW-0274">FAD</keyword>
<dbReference type="InterPro" id="IPR016169">
    <property type="entry name" value="FAD-bd_PCMH_sub2"/>
</dbReference>
<dbReference type="Pfam" id="PF00941">
    <property type="entry name" value="FAD_binding_5"/>
    <property type="match status" value="1"/>
</dbReference>
<comment type="caution">
    <text evidence="3">The sequence shown here is derived from an EMBL/GenBank/DDBJ whole genome shotgun (WGS) entry which is preliminary data.</text>
</comment>
<feature type="domain" description="FAD-binding PCMH-type" evidence="2">
    <location>
        <begin position="1"/>
        <end position="156"/>
    </location>
</feature>
<dbReference type="EMBL" id="JACHDY010000004">
    <property type="protein sequence ID" value="MBB5318406.1"/>
    <property type="molecule type" value="Genomic_DNA"/>
</dbReference>
<evidence type="ECO:0000313" key="3">
    <source>
        <dbReference type="EMBL" id="MBB5318406.1"/>
    </source>
</evidence>
<dbReference type="GO" id="GO:0016491">
    <property type="term" value="F:oxidoreductase activity"/>
    <property type="evidence" value="ECO:0007669"/>
    <property type="project" value="InterPro"/>
</dbReference>
<dbReference type="SUPFAM" id="SSF56176">
    <property type="entry name" value="FAD-binding/transporter-associated domain-like"/>
    <property type="match status" value="1"/>
</dbReference>
<evidence type="ECO:0000256" key="1">
    <source>
        <dbReference type="ARBA" id="ARBA00022827"/>
    </source>
</evidence>
<accession>A0A7W8IJP1</accession>
<dbReference type="Gene3D" id="3.30.43.10">
    <property type="entry name" value="Uridine Diphospho-n-acetylenolpyruvylglucosamine Reductase, domain 2"/>
    <property type="match status" value="1"/>
</dbReference>
<sequence length="156" mass="16898">MNSFLFQRASSVEDAISSAISTGGKYLAGGTNLVDLMKDNVEKPSALIDIRRLDLKNIYATSGGGVMIHAGASNSAIANHNLIRTQYPVLSQAILSGATTQLRNMATAGGNLLQRTRCPYFMEADFKECNKRTPGSGCLIRIHEFRSPPQFMASTR</sequence>
<dbReference type="PANTHER" id="PTHR42659">
    <property type="entry name" value="XANTHINE DEHYDROGENASE SUBUNIT C-RELATED"/>
    <property type="match status" value="1"/>
</dbReference>
<proteinExistence type="predicted"/>
<dbReference type="Gene3D" id="3.30.465.10">
    <property type="match status" value="1"/>
</dbReference>
<protein>
    <submittedName>
        <fullName evidence="3">CO/xanthine dehydrogenase FAD-binding subunit</fullName>
    </submittedName>
</protein>
<dbReference type="PROSITE" id="PS51387">
    <property type="entry name" value="FAD_PCMH"/>
    <property type="match status" value="1"/>
</dbReference>
<dbReference type="InterPro" id="IPR051312">
    <property type="entry name" value="Diverse_Substr_Oxidored"/>
</dbReference>